<organism evidence="1 2">
    <name type="scientific">Bordetella genomosp. 7</name>
    <dbReference type="NCBI Taxonomy" id="1416805"/>
    <lineage>
        <taxon>Bacteria</taxon>
        <taxon>Pseudomonadati</taxon>
        <taxon>Pseudomonadota</taxon>
        <taxon>Betaproteobacteria</taxon>
        <taxon>Burkholderiales</taxon>
        <taxon>Alcaligenaceae</taxon>
        <taxon>Bordetella</taxon>
    </lineage>
</organism>
<evidence type="ECO:0000313" key="1">
    <source>
        <dbReference type="EMBL" id="OZI27522.1"/>
    </source>
</evidence>
<dbReference type="EMBL" id="NEVK01000001">
    <property type="protein sequence ID" value="OZI27522.1"/>
    <property type="molecule type" value="Genomic_DNA"/>
</dbReference>
<dbReference type="RefSeq" id="WP_094795867.1">
    <property type="nucleotide sequence ID" value="NZ_NEVK01000001.1"/>
</dbReference>
<gene>
    <name evidence="1" type="ORF">CAL19_02000</name>
</gene>
<comment type="caution">
    <text evidence="1">The sequence shown here is derived from an EMBL/GenBank/DDBJ whole genome shotgun (WGS) entry which is preliminary data.</text>
</comment>
<name>A0A261RS68_9BORD</name>
<protein>
    <submittedName>
        <fullName evidence="1">Uncharacterized protein</fullName>
    </submittedName>
</protein>
<keyword evidence="2" id="KW-1185">Reference proteome</keyword>
<dbReference type="AlphaFoldDB" id="A0A261RS68"/>
<accession>A0A261RS68</accession>
<dbReference type="Proteomes" id="UP000216947">
    <property type="component" value="Unassembled WGS sequence"/>
</dbReference>
<reference evidence="2" key="1">
    <citation type="submission" date="2017-05" db="EMBL/GenBank/DDBJ databases">
        <title>Complete and WGS of Bordetella genogroups.</title>
        <authorList>
            <person name="Spilker T."/>
            <person name="Lipuma J."/>
        </authorList>
    </citation>
    <scope>NUCLEOTIDE SEQUENCE [LARGE SCALE GENOMIC DNA]</scope>
    <source>
        <strain evidence="2">AU18089</strain>
    </source>
</reference>
<proteinExistence type="predicted"/>
<evidence type="ECO:0000313" key="2">
    <source>
        <dbReference type="Proteomes" id="UP000216947"/>
    </source>
</evidence>
<sequence length="81" mass="8823">MEKEPIRFIGGPNDGQSVTPKEPIVPGMVMLGPANHGYTLKQFEVPNPKTGESEKIACYVSDALAPGEAERLVEKILPFRT</sequence>